<name>A0A1C3E5B4_9PLAN</name>
<dbReference type="EMBL" id="LYDR01000152">
    <property type="protein sequence ID" value="ODA28420.1"/>
    <property type="molecule type" value="Genomic_DNA"/>
</dbReference>
<dbReference type="OrthoDB" id="253764at2"/>
<evidence type="ECO:0000256" key="1">
    <source>
        <dbReference type="SAM" id="Coils"/>
    </source>
</evidence>
<comment type="caution">
    <text evidence="2">The sequence shown here is derived from an EMBL/GenBank/DDBJ whole genome shotgun (WGS) entry which is preliminary data.</text>
</comment>
<dbReference type="AlphaFoldDB" id="A0A1C3E5B4"/>
<keyword evidence="3" id="KW-1185">Reference proteome</keyword>
<reference evidence="2 3" key="1">
    <citation type="submission" date="2016-05" db="EMBL/GenBank/DDBJ databases">
        <title>Genomic and physiological characterization of Planctopirus sp. isolated from fresh water lake.</title>
        <authorList>
            <person name="Subhash Y."/>
            <person name="Ramana C."/>
        </authorList>
    </citation>
    <scope>NUCLEOTIDE SEQUENCE [LARGE SCALE GENOMIC DNA]</scope>
    <source>
        <strain evidence="2 3">JC280</strain>
    </source>
</reference>
<feature type="coiled-coil region" evidence="1">
    <location>
        <begin position="37"/>
        <end position="152"/>
    </location>
</feature>
<evidence type="ECO:0000313" key="2">
    <source>
        <dbReference type="EMBL" id="ODA28420.1"/>
    </source>
</evidence>
<dbReference type="STRING" id="1841610.A6X21_11850"/>
<dbReference type="RefSeq" id="WP_068851453.1">
    <property type="nucleotide sequence ID" value="NZ_LYDR01000152.1"/>
</dbReference>
<accession>A0A1C3E5B4</accession>
<evidence type="ECO:0008006" key="4">
    <source>
        <dbReference type="Google" id="ProtNLM"/>
    </source>
</evidence>
<keyword evidence="1" id="KW-0175">Coiled coil</keyword>
<evidence type="ECO:0000313" key="3">
    <source>
        <dbReference type="Proteomes" id="UP000094828"/>
    </source>
</evidence>
<protein>
    <recommendedName>
        <fullName evidence="4">Chromosome partition protein Smc</fullName>
    </recommendedName>
</protein>
<proteinExistence type="predicted"/>
<gene>
    <name evidence="2" type="ORF">A6X21_11850</name>
</gene>
<sequence length="282" mass="30950">MTFVGKILVVLHLVLAVVFMGFAGAIYTAQVNWRTAKENTQKQLDVAKKELVEKSTALTQAADAAAKKEADLQQQVTQLTGEKNALTLRNTSLEAETARLKALANSEQKIAGLSTSEAEQRLLEAQLQRARNIELENSRNQLITANNKLSDEIFGAKVKLDALLAKHEESLREIATMKSFLASKDLPTDIKSMVVSTTPPPPVTGVVMDLRPARPGTSETVEISLGSDDGLTKGHELTIYRNDRYLGKIRLNFITPDRAVGEVVERTKNSTIQRGDNVTTRL</sequence>
<dbReference type="Proteomes" id="UP000094828">
    <property type="component" value="Unassembled WGS sequence"/>
</dbReference>
<organism evidence="2 3">
    <name type="scientific">Planctopirus hydrillae</name>
    <dbReference type="NCBI Taxonomy" id="1841610"/>
    <lineage>
        <taxon>Bacteria</taxon>
        <taxon>Pseudomonadati</taxon>
        <taxon>Planctomycetota</taxon>
        <taxon>Planctomycetia</taxon>
        <taxon>Planctomycetales</taxon>
        <taxon>Planctomycetaceae</taxon>
        <taxon>Planctopirus</taxon>
    </lineage>
</organism>